<evidence type="ECO:0000313" key="7">
    <source>
        <dbReference type="EMBL" id="KQL46819.1"/>
    </source>
</evidence>
<organism evidence="7 8">
    <name type="scientific">Brevibacillus choshinensis</name>
    <dbReference type="NCBI Taxonomy" id="54911"/>
    <lineage>
        <taxon>Bacteria</taxon>
        <taxon>Bacillati</taxon>
        <taxon>Bacillota</taxon>
        <taxon>Bacilli</taxon>
        <taxon>Bacillales</taxon>
        <taxon>Paenibacillaceae</taxon>
        <taxon>Brevibacillus</taxon>
    </lineage>
</organism>
<evidence type="ECO:0000256" key="1">
    <source>
        <dbReference type="ARBA" id="ARBA00005695"/>
    </source>
</evidence>
<accession>A0ABR5N868</accession>
<feature type="region of interest" description="Disordered" evidence="4">
    <location>
        <begin position="30"/>
        <end position="60"/>
    </location>
</feature>
<evidence type="ECO:0000259" key="6">
    <source>
        <dbReference type="Pfam" id="PF00496"/>
    </source>
</evidence>
<dbReference type="PANTHER" id="PTHR30290:SF9">
    <property type="entry name" value="OLIGOPEPTIDE-BINDING PROTEIN APPA"/>
    <property type="match status" value="1"/>
</dbReference>
<dbReference type="InterPro" id="IPR000914">
    <property type="entry name" value="SBP_5_dom"/>
</dbReference>
<dbReference type="Pfam" id="PF00496">
    <property type="entry name" value="SBP_bac_5"/>
    <property type="match status" value="1"/>
</dbReference>
<gene>
    <name evidence="7" type="ORF">AN963_18145</name>
</gene>
<keyword evidence="2" id="KW-0813">Transport</keyword>
<dbReference type="CDD" id="cd08499">
    <property type="entry name" value="PBP2_Ylib_like"/>
    <property type="match status" value="1"/>
</dbReference>
<feature type="compositionally biased region" description="Low complexity" evidence="4">
    <location>
        <begin position="33"/>
        <end position="42"/>
    </location>
</feature>
<keyword evidence="3 5" id="KW-0732">Signal</keyword>
<feature type="domain" description="Solute-binding protein family 5" evidence="6">
    <location>
        <begin position="105"/>
        <end position="463"/>
    </location>
</feature>
<dbReference type="InterPro" id="IPR030678">
    <property type="entry name" value="Peptide/Ni-bd"/>
</dbReference>
<protein>
    <submittedName>
        <fullName evidence="7">ABC transporter substrate-binding protein</fullName>
    </submittedName>
</protein>
<name>A0ABR5N868_BRECH</name>
<dbReference type="EMBL" id="LJJB01000010">
    <property type="protein sequence ID" value="KQL46819.1"/>
    <property type="molecule type" value="Genomic_DNA"/>
</dbReference>
<comment type="caution">
    <text evidence="7">The sequence shown here is derived from an EMBL/GenBank/DDBJ whole genome shotgun (WGS) entry which is preliminary data.</text>
</comment>
<comment type="similarity">
    <text evidence="1">Belongs to the bacterial solute-binding protein 5 family.</text>
</comment>
<evidence type="ECO:0000313" key="8">
    <source>
        <dbReference type="Proteomes" id="UP000051063"/>
    </source>
</evidence>
<keyword evidence="8" id="KW-1185">Reference proteome</keyword>
<evidence type="ECO:0000256" key="3">
    <source>
        <dbReference type="ARBA" id="ARBA00022729"/>
    </source>
</evidence>
<evidence type="ECO:0000256" key="4">
    <source>
        <dbReference type="SAM" id="MobiDB-lite"/>
    </source>
</evidence>
<dbReference type="SUPFAM" id="SSF53850">
    <property type="entry name" value="Periplasmic binding protein-like II"/>
    <property type="match status" value="1"/>
</dbReference>
<dbReference type="Proteomes" id="UP000051063">
    <property type="component" value="Unassembled WGS sequence"/>
</dbReference>
<reference evidence="7 8" key="1">
    <citation type="submission" date="2015-09" db="EMBL/GenBank/DDBJ databases">
        <title>Genome sequencing project for genomic taxonomy and phylogenomics of Bacillus-like bacteria.</title>
        <authorList>
            <person name="Liu B."/>
            <person name="Wang J."/>
            <person name="Zhu Y."/>
            <person name="Liu G."/>
            <person name="Chen Q."/>
            <person name="Chen Z."/>
            <person name="Lan J."/>
            <person name="Che J."/>
            <person name="Ge C."/>
            <person name="Shi H."/>
            <person name="Pan Z."/>
            <person name="Liu X."/>
        </authorList>
    </citation>
    <scope>NUCLEOTIDE SEQUENCE [LARGE SCALE GENOMIC DNA]</scope>
    <source>
        <strain evidence="7 8">DSM 8552</strain>
    </source>
</reference>
<evidence type="ECO:0000256" key="5">
    <source>
        <dbReference type="SAM" id="SignalP"/>
    </source>
</evidence>
<dbReference type="PROSITE" id="PS51257">
    <property type="entry name" value="PROKAR_LIPOPROTEIN"/>
    <property type="match status" value="1"/>
</dbReference>
<dbReference type="RefSeq" id="WP_055745918.1">
    <property type="nucleotide sequence ID" value="NZ_LJJB01000010.1"/>
</dbReference>
<feature type="signal peptide" evidence="5">
    <location>
        <begin position="1"/>
        <end position="27"/>
    </location>
</feature>
<proteinExistence type="inferred from homology"/>
<evidence type="ECO:0000256" key="2">
    <source>
        <dbReference type="ARBA" id="ARBA00022448"/>
    </source>
</evidence>
<feature type="chain" id="PRO_5045164787" evidence="5">
    <location>
        <begin position="28"/>
        <end position="547"/>
    </location>
</feature>
<dbReference type="Gene3D" id="3.40.190.10">
    <property type="entry name" value="Periplasmic binding protein-like II"/>
    <property type="match status" value="1"/>
</dbReference>
<dbReference type="PIRSF" id="PIRSF002741">
    <property type="entry name" value="MppA"/>
    <property type="match status" value="1"/>
</dbReference>
<dbReference type="Gene3D" id="3.10.105.10">
    <property type="entry name" value="Dipeptide-binding Protein, Domain 3"/>
    <property type="match status" value="1"/>
</dbReference>
<dbReference type="InterPro" id="IPR039424">
    <property type="entry name" value="SBP_5"/>
</dbReference>
<dbReference type="PANTHER" id="PTHR30290">
    <property type="entry name" value="PERIPLASMIC BINDING COMPONENT OF ABC TRANSPORTER"/>
    <property type="match status" value="1"/>
</dbReference>
<sequence>MKKGRGLHIGLSCVLLVGLLAACSAPAEKPKETATAGSGTPASTPPSSTPPAATQTEKKAEAQTITLAMEAEPISLDPQNVTDGNSISVQSTMYEGLLTFTDKMEPVPLLATEYKFNDNATELTFTLREGVTFHDGSPFNADVVKANLDFVLDEKNGLARRNFFSFIKEVVVKDPTHVTIVATSPNSTMLSYLAHPAASMKSLEVIKKKQADPNFNLDRTPVGTGPYKFSEWKDNQYVKVVPFDNYWNKDLKAKAESIVYKPVTEASTRINMLKAGETDIVTKLPTLNAKEIASDSKFNVFTGPSLNVYYVGINMREKKYQDKKVRQAMNYAINKDDLIAGVLDGYGKVADSPIAPNTYGYAQQKVYEYNPDLAKKLLSEAGVKDGFEATLWTRNSSEFIAIAENVAMQLGKVGIKAKVQAFESGTLFDMLDNNKGTDLWIGRWSPGTGEVDYGIRPNFHTKSFGPANNNSGFYSNSQVDKLLDDAISTANKDESLKKYAEVQKIIVEDAPWVFLHVPENVVAKTSNVSNVMVLPSDTVIVDNAEKK</sequence>
<dbReference type="Gene3D" id="3.90.76.10">
    <property type="entry name" value="Dipeptide-binding Protein, Domain 1"/>
    <property type="match status" value="1"/>
</dbReference>